<evidence type="ECO:0000313" key="3">
    <source>
        <dbReference type="Proteomes" id="UP001379533"/>
    </source>
</evidence>
<sequence>MTAAVAASGLCCQGASPSPRAEKSADAVELIVQNDAETLDPRYAVDTVGLRATRLIHAGLVRLDPDTLAPVPYAAESFRWQDERTLRVELRRDARFHSGAPLTPADVVATLRAFGSPKVASRHARAVEAIADARDDGEHAVIITLKRPHGTLLTDLELPILRADQAASPPRPDGQLDGLGPYTVASVARGAITLAPANAATPRHPVVLRTVHDENARALRLTAGRSDVALNVLAHSILPALAREPDLKVTSRPGANLTYLLARVDRGPLADVAVRRALAQSIDRDTIARTLLGGFAKPANTLIPPMHWAHANLAPLAYDPAAARPVLAPANLHVTLLTSTDRSRFTLGRYVAQQWADVGVAADVQPLELGTMIARLNAGDFDLAILQIPELTEPNVLRVFLHSASIPPAGANRARVRDPRVDALLDEGQRLTDRDARRAVYAELEARLHEQLYIVPLWNEDQVAVVGPRARDFIPSAEGRWLSLASLP</sequence>
<dbReference type="Pfam" id="PF00496">
    <property type="entry name" value="SBP_bac_5"/>
    <property type="match status" value="1"/>
</dbReference>
<dbReference type="SUPFAM" id="SSF53850">
    <property type="entry name" value="Periplasmic binding protein-like II"/>
    <property type="match status" value="1"/>
</dbReference>
<protein>
    <submittedName>
        <fullName evidence="2">ABC transporter substrate-binding protein</fullName>
    </submittedName>
</protein>
<dbReference type="EMBL" id="CP089982">
    <property type="protein sequence ID" value="WXA93110.1"/>
    <property type="molecule type" value="Genomic_DNA"/>
</dbReference>
<dbReference type="InterPro" id="IPR030678">
    <property type="entry name" value="Peptide/Ni-bd"/>
</dbReference>
<dbReference type="CDD" id="cd00995">
    <property type="entry name" value="PBP2_NikA_DppA_OppA_like"/>
    <property type="match status" value="1"/>
</dbReference>
<dbReference type="Gene3D" id="3.10.105.10">
    <property type="entry name" value="Dipeptide-binding Protein, Domain 3"/>
    <property type="match status" value="1"/>
</dbReference>
<keyword evidence="3" id="KW-1185">Reference proteome</keyword>
<dbReference type="Proteomes" id="UP001379533">
    <property type="component" value="Chromosome"/>
</dbReference>
<dbReference type="Gene3D" id="3.90.76.10">
    <property type="entry name" value="Dipeptide-binding Protein, Domain 1"/>
    <property type="match status" value="1"/>
</dbReference>
<reference evidence="2 3" key="1">
    <citation type="submission" date="2021-12" db="EMBL/GenBank/DDBJ databases">
        <title>Discovery of the Pendulisporaceae a myxobacterial family with distinct sporulation behavior and unique specialized metabolism.</title>
        <authorList>
            <person name="Garcia R."/>
            <person name="Popoff A."/>
            <person name="Bader C.D."/>
            <person name="Loehr J."/>
            <person name="Walesch S."/>
            <person name="Walt C."/>
            <person name="Boldt J."/>
            <person name="Bunk B."/>
            <person name="Haeckl F.J.F.P.J."/>
            <person name="Gunesch A.P."/>
            <person name="Birkelbach J."/>
            <person name="Nuebel U."/>
            <person name="Pietschmann T."/>
            <person name="Bach T."/>
            <person name="Mueller R."/>
        </authorList>
    </citation>
    <scope>NUCLEOTIDE SEQUENCE [LARGE SCALE GENOMIC DNA]</scope>
    <source>
        <strain evidence="2 3">MSr12523</strain>
    </source>
</reference>
<dbReference type="InterPro" id="IPR000914">
    <property type="entry name" value="SBP_5_dom"/>
</dbReference>
<dbReference type="Gene3D" id="3.40.190.10">
    <property type="entry name" value="Periplasmic binding protein-like II"/>
    <property type="match status" value="1"/>
</dbReference>
<feature type="domain" description="Solute-binding protein family 5" evidence="1">
    <location>
        <begin position="70"/>
        <end position="387"/>
    </location>
</feature>
<dbReference type="InterPro" id="IPR039424">
    <property type="entry name" value="SBP_5"/>
</dbReference>
<evidence type="ECO:0000313" key="2">
    <source>
        <dbReference type="EMBL" id="WXA93110.1"/>
    </source>
</evidence>
<name>A0ABZ2K7J7_9BACT</name>
<dbReference type="PANTHER" id="PTHR30290:SF83">
    <property type="entry name" value="ABC TRANSPORTER SUBSTRATE-BINDING PROTEIN"/>
    <property type="match status" value="1"/>
</dbReference>
<dbReference type="PIRSF" id="PIRSF002741">
    <property type="entry name" value="MppA"/>
    <property type="match status" value="1"/>
</dbReference>
<proteinExistence type="predicted"/>
<dbReference type="RefSeq" id="WP_394843709.1">
    <property type="nucleotide sequence ID" value="NZ_CP089982.1"/>
</dbReference>
<gene>
    <name evidence="2" type="ORF">LZC95_42500</name>
</gene>
<accession>A0ABZ2K7J7</accession>
<evidence type="ECO:0000259" key="1">
    <source>
        <dbReference type="Pfam" id="PF00496"/>
    </source>
</evidence>
<organism evidence="2 3">
    <name type="scientific">Pendulispora brunnea</name>
    <dbReference type="NCBI Taxonomy" id="2905690"/>
    <lineage>
        <taxon>Bacteria</taxon>
        <taxon>Pseudomonadati</taxon>
        <taxon>Myxococcota</taxon>
        <taxon>Myxococcia</taxon>
        <taxon>Myxococcales</taxon>
        <taxon>Sorangiineae</taxon>
        <taxon>Pendulisporaceae</taxon>
        <taxon>Pendulispora</taxon>
    </lineage>
</organism>
<dbReference type="PANTHER" id="PTHR30290">
    <property type="entry name" value="PERIPLASMIC BINDING COMPONENT OF ABC TRANSPORTER"/>
    <property type="match status" value="1"/>
</dbReference>